<dbReference type="PANTHER" id="PTHR43162">
    <property type="match status" value="1"/>
</dbReference>
<gene>
    <name evidence="2" type="ORF">B0I32_13710</name>
</gene>
<dbReference type="CDD" id="cd05269">
    <property type="entry name" value="TMR_SDR_a"/>
    <property type="match status" value="1"/>
</dbReference>
<dbReference type="InterPro" id="IPR051604">
    <property type="entry name" value="Ergot_Alk_Oxidoreductase"/>
</dbReference>
<dbReference type="Gene3D" id="3.90.25.10">
    <property type="entry name" value="UDP-galactose 4-epimerase, domain 1"/>
    <property type="match status" value="1"/>
</dbReference>
<sequence>MILVTGATGLSGSAIVQEFARQGAPVRALFRSPDKARPLHGLANVELVEGDMLRPASLTKALHGVDRVLMISSAEKRMVETQCAFIDAAKAAGVPHIVKLSGKESGVGFDPAKFQGTREHVEIERYLEASGLAWTHLRPSQFMHRYLPGALTGVDASRRELRLPIGDIRLAPVDIEDIAKVAVALMRSDGHEGRAYDMTGPQALTMTEVVEHISKATETAFRYVNVSLEDKLREFKEMGVPDAFAQIIEEQLVERSRHPESHVRTEVHDTFGVRPTPFAEFARRHAKAFLGQ</sequence>
<dbReference type="AlphaFoldDB" id="A0A2T0M1U5"/>
<accession>A0A2T0M1U5</accession>
<name>A0A2T0M1U5_9ACTN</name>
<comment type="caution">
    <text evidence="2">The sequence shown here is derived from an EMBL/GenBank/DDBJ whole genome shotgun (WGS) entry which is preliminary data.</text>
</comment>
<evidence type="ECO:0000259" key="1">
    <source>
        <dbReference type="Pfam" id="PF05368"/>
    </source>
</evidence>
<dbReference type="InterPro" id="IPR036291">
    <property type="entry name" value="NAD(P)-bd_dom_sf"/>
</dbReference>
<dbReference type="Pfam" id="PF05368">
    <property type="entry name" value="NmrA"/>
    <property type="match status" value="1"/>
</dbReference>
<evidence type="ECO:0000313" key="3">
    <source>
        <dbReference type="Proteomes" id="UP000238312"/>
    </source>
</evidence>
<dbReference type="SUPFAM" id="SSF51735">
    <property type="entry name" value="NAD(P)-binding Rossmann-fold domains"/>
    <property type="match status" value="1"/>
</dbReference>
<proteinExistence type="predicted"/>
<dbReference type="PANTHER" id="PTHR43162:SF1">
    <property type="entry name" value="PRESTALK A DIFFERENTIATION PROTEIN A"/>
    <property type="match status" value="1"/>
</dbReference>
<dbReference type="InterPro" id="IPR008030">
    <property type="entry name" value="NmrA-like"/>
</dbReference>
<dbReference type="RefSeq" id="WP_106252556.1">
    <property type="nucleotide sequence ID" value="NZ_PVNG01000037.1"/>
</dbReference>
<dbReference type="Gene3D" id="3.40.50.720">
    <property type="entry name" value="NAD(P)-binding Rossmann-like Domain"/>
    <property type="match status" value="1"/>
</dbReference>
<organism evidence="2 3">
    <name type="scientific">Nonomuraea fuscirosea</name>
    <dbReference type="NCBI Taxonomy" id="1291556"/>
    <lineage>
        <taxon>Bacteria</taxon>
        <taxon>Bacillati</taxon>
        <taxon>Actinomycetota</taxon>
        <taxon>Actinomycetes</taxon>
        <taxon>Streptosporangiales</taxon>
        <taxon>Streptosporangiaceae</taxon>
        <taxon>Nonomuraea</taxon>
    </lineage>
</organism>
<evidence type="ECO:0000313" key="2">
    <source>
        <dbReference type="EMBL" id="PRX50723.1"/>
    </source>
</evidence>
<dbReference type="Proteomes" id="UP000238312">
    <property type="component" value="Unassembled WGS sequence"/>
</dbReference>
<dbReference type="OrthoDB" id="4457504at2"/>
<reference evidence="2 3" key="1">
    <citation type="submission" date="2018-03" db="EMBL/GenBank/DDBJ databases">
        <title>Genomic Encyclopedia of Type Strains, Phase III (KMG-III): the genomes of soil and plant-associated and newly described type strains.</title>
        <authorList>
            <person name="Whitman W."/>
        </authorList>
    </citation>
    <scope>NUCLEOTIDE SEQUENCE [LARGE SCALE GENOMIC DNA]</scope>
    <source>
        <strain evidence="2 3">CGMCC 4.7104</strain>
    </source>
</reference>
<feature type="domain" description="NmrA-like" evidence="1">
    <location>
        <begin position="2"/>
        <end position="253"/>
    </location>
</feature>
<dbReference type="EMBL" id="PVNG01000037">
    <property type="protein sequence ID" value="PRX50723.1"/>
    <property type="molecule type" value="Genomic_DNA"/>
</dbReference>
<keyword evidence="3" id="KW-1185">Reference proteome</keyword>
<protein>
    <submittedName>
        <fullName evidence="2">Uncharacterized protein YbjT (DUF2867 family)</fullName>
    </submittedName>
</protein>